<dbReference type="Proteomes" id="UP000828048">
    <property type="component" value="Chromosome 1"/>
</dbReference>
<gene>
    <name evidence="1" type="ORF">Vadar_021567</name>
</gene>
<protein>
    <submittedName>
        <fullName evidence="1">Uncharacterized protein</fullName>
    </submittedName>
</protein>
<keyword evidence="2" id="KW-1185">Reference proteome</keyword>
<organism evidence="1 2">
    <name type="scientific">Vaccinium darrowii</name>
    <dbReference type="NCBI Taxonomy" id="229202"/>
    <lineage>
        <taxon>Eukaryota</taxon>
        <taxon>Viridiplantae</taxon>
        <taxon>Streptophyta</taxon>
        <taxon>Embryophyta</taxon>
        <taxon>Tracheophyta</taxon>
        <taxon>Spermatophyta</taxon>
        <taxon>Magnoliopsida</taxon>
        <taxon>eudicotyledons</taxon>
        <taxon>Gunneridae</taxon>
        <taxon>Pentapetalae</taxon>
        <taxon>asterids</taxon>
        <taxon>Ericales</taxon>
        <taxon>Ericaceae</taxon>
        <taxon>Vaccinioideae</taxon>
        <taxon>Vaccinieae</taxon>
        <taxon>Vaccinium</taxon>
    </lineage>
</organism>
<name>A0ACB7XSU3_9ERIC</name>
<sequence>MVPTLTPPTIGFPPSHRLSLHFKPSFAGRNPRKSTIHAAAAAVETRKAAGSLYDVLRVRRNASPMEIKAAYWSLAKQYHPDASRTSDDNGRDFIEIHDAYARLSDPAARALYDLSLSDDGSMRTREFGHNRSGFYATRKWETDQCW</sequence>
<evidence type="ECO:0000313" key="1">
    <source>
        <dbReference type="EMBL" id="KAH7843867.1"/>
    </source>
</evidence>
<accession>A0ACB7XSU3</accession>
<reference evidence="1 2" key="1">
    <citation type="journal article" date="2021" name="Hortic Res">
        <title>High-quality reference genome and annotation aids understanding of berry development for evergreen blueberry (Vaccinium darrowii).</title>
        <authorList>
            <person name="Yu J."/>
            <person name="Hulse-Kemp A.M."/>
            <person name="Babiker E."/>
            <person name="Staton M."/>
        </authorList>
    </citation>
    <scope>NUCLEOTIDE SEQUENCE [LARGE SCALE GENOMIC DNA]</scope>
    <source>
        <strain evidence="2">cv. NJ 8807/NJ 8810</strain>
        <tissue evidence="1">Young leaf</tissue>
    </source>
</reference>
<proteinExistence type="predicted"/>
<dbReference type="EMBL" id="CM037151">
    <property type="protein sequence ID" value="KAH7843867.1"/>
    <property type="molecule type" value="Genomic_DNA"/>
</dbReference>
<evidence type="ECO:0000313" key="2">
    <source>
        <dbReference type="Proteomes" id="UP000828048"/>
    </source>
</evidence>
<comment type="caution">
    <text evidence="1">The sequence shown here is derived from an EMBL/GenBank/DDBJ whole genome shotgun (WGS) entry which is preliminary data.</text>
</comment>